<protein>
    <submittedName>
        <fullName evidence="2">Uncharacterized protein</fullName>
    </submittedName>
</protein>
<dbReference type="AlphaFoldDB" id="A0A1B9Y1N1"/>
<proteinExistence type="predicted"/>
<comment type="caution">
    <text evidence="2">The sequence shown here is derived from an EMBL/GenBank/DDBJ whole genome shotgun (WGS) entry which is preliminary data.</text>
</comment>
<name>A0A1B9Y1N1_9FLAO</name>
<gene>
    <name evidence="2" type="ORF">BA195_03160</name>
</gene>
<dbReference type="OrthoDB" id="1189484at2"/>
<keyword evidence="1" id="KW-0812">Transmembrane</keyword>
<dbReference type="EMBL" id="MAKX01000001">
    <property type="protein sequence ID" value="OCK43717.1"/>
    <property type="molecule type" value="Genomic_DNA"/>
</dbReference>
<evidence type="ECO:0000256" key="1">
    <source>
        <dbReference type="SAM" id="Phobius"/>
    </source>
</evidence>
<dbReference type="STRING" id="447689.BA195_03160"/>
<keyword evidence="1" id="KW-1133">Transmembrane helix</keyword>
<dbReference type="RefSeq" id="WP_068702361.1">
    <property type="nucleotide sequence ID" value="NZ_JAUOSW010000011.1"/>
</dbReference>
<feature type="transmembrane region" description="Helical" evidence="1">
    <location>
        <begin position="73"/>
        <end position="94"/>
    </location>
</feature>
<evidence type="ECO:0000313" key="3">
    <source>
        <dbReference type="Proteomes" id="UP000093186"/>
    </source>
</evidence>
<accession>A0A1B9Y1N1</accession>
<dbReference type="Proteomes" id="UP000093186">
    <property type="component" value="Unassembled WGS sequence"/>
</dbReference>
<keyword evidence="1" id="KW-0472">Membrane</keyword>
<keyword evidence="3" id="KW-1185">Reference proteome</keyword>
<organism evidence="2 3">
    <name type="scientific">Tenacibaculum soleae</name>
    <dbReference type="NCBI Taxonomy" id="447689"/>
    <lineage>
        <taxon>Bacteria</taxon>
        <taxon>Pseudomonadati</taxon>
        <taxon>Bacteroidota</taxon>
        <taxon>Flavobacteriia</taxon>
        <taxon>Flavobacteriales</taxon>
        <taxon>Flavobacteriaceae</taxon>
        <taxon>Tenacibaculum</taxon>
    </lineage>
</organism>
<sequence length="112" mass="13417">METNSLQLKSIWGNWWLSIRKWFYPTWLIYETLIRFYDYTYGVYNYFNKQQENISPYIGDIGASFLNITCSGITFLVCTFFLTVPTSFILYKFFTVYNLSGTKFEVKLKKLL</sequence>
<reference evidence="2 3" key="1">
    <citation type="submission" date="2016-06" db="EMBL/GenBank/DDBJ databases">
        <title>Draft Genome Sequence of Tenacibaculum soleae UCD-KL19.</title>
        <authorList>
            <person name="Eisen J.A."/>
            <person name="Coil D.A."/>
            <person name="Lujan K.M."/>
        </authorList>
    </citation>
    <scope>NUCLEOTIDE SEQUENCE [LARGE SCALE GENOMIC DNA]</scope>
    <source>
        <strain evidence="2 3">UCD-KL19</strain>
    </source>
</reference>
<evidence type="ECO:0000313" key="2">
    <source>
        <dbReference type="EMBL" id="OCK43717.1"/>
    </source>
</evidence>